<evidence type="ECO:0000313" key="1">
    <source>
        <dbReference type="EMBL" id="DAD95074.1"/>
    </source>
</evidence>
<protein>
    <submittedName>
        <fullName evidence="1">Uncharacterized protein</fullName>
    </submittedName>
</protein>
<proteinExistence type="predicted"/>
<sequence>MYAFYCVRGYSLDDLAQSDFYTKCFLYCAMEQFYEEEQEKYNSILGKG</sequence>
<accession>A0A8S5NLB2</accession>
<name>A0A8S5NLB2_9CAUD</name>
<reference evidence="1" key="1">
    <citation type="journal article" date="2021" name="Proc. Natl. Acad. Sci. U.S.A.">
        <title>A Catalog of Tens of Thousands of Viruses from Human Metagenomes Reveals Hidden Associations with Chronic Diseases.</title>
        <authorList>
            <person name="Tisza M.J."/>
            <person name="Buck C.B."/>
        </authorList>
    </citation>
    <scope>NUCLEOTIDE SEQUENCE</scope>
    <source>
        <strain evidence="1">CtVqj4</strain>
    </source>
</reference>
<organism evidence="1">
    <name type="scientific">Siphoviridae sp. ctVqj4</name>
    <dbReference type="NCBI Taxonomy" id="2826359"/>
    <lineage>
        <taxon>Viruses</taxon>
        <taxon>Duplodnaviria</taxon>
        <taxon>Heunggongvirae</taxon>
        <taxon>Uroviricota</taxon>
        <taxon>Caudoviricetes</taxon>
    </lineage>
</organism>
<dbReference type="EMBL" id="BK015189">
    <property type="protein sequence ID" value="DAD95074.1"/>
    <property type="molecule type" value="Genomic_DNA"/>
</dbReference>